<evidence type="ECO:0000313" key="4">
    <source>
        <dbReference type="EMBL" id="MCA9754239.1"/>
    </source>
</evidence>
<organism evidence="4 5">
    <name type="scientific">Eiseniibacteriota bacterium</name>
    <dbReference type="NCBI Taxonomy" id="2212470"/>
    <lineage>
        <taxon>Bacteria</taxon>
        <taxon>Candidatus Eiseniibacteriota</taxon>
    </lineage>
</organism>
<accession>A0A956N7U7</accession>
<name>A0A956N7U7_UNCEI</name>
<dbReference type="InterPro" id="IPR013783">
    <property type="entry name" value="Ig-like_fold"/>
</dbReference>
<dbReference type="InterPro" id="IPR013856">
    <property type="entry name" value="Peptidase_M4_domain"/>
</dbReference>
<comment type="caution">
    <text evidence="4">The sequence shown here is derived from an EMBL/GenBank/DDBJ whole genome shotgun (WGS) entry which is preliminary data.</text>
</comment>
<dbReference type="CDD" id="cd00063">
    <property type="entry name" value="FN3"/>
    <property type="match status" value="1"/>
</dbReference>
<dbReference type="Gene3D" id="2.60.40.10">
    <property type="entry name" value="Immunoglobulins"/>
    <property type="match status" value="1"/>
</dbReference>
<feature type="compositionally biased region" description="Gly residues" evidence="1">
    <location>
        <begin position="170"/>
        <end position="179"/>
    </location>
</feature>
<feature type="region of interest" description="Disordered" evidence="1">
    <location>
        <begin position="154"/>
        <end position="192"/>
    </location>
</feature>
<feature type="compositionally biased region" description="Low complexity" evidence="1">
    <location>
        <begin position="154"/>
        <end position="167"/>
    </location>
</feature>
<sequence>MIAAILLGVLAGGVFSSRSAAFDEPESSDPWSVPLPLTANSEVRVIQGAEVAARISESSRSVDLDDLVGRSFVALEQLSGSSAGDDPLGGARQSNSTGRWSWTLARVLEAPKRTYVHFSPTLEGIPVEGLRATCVYSTSGQLLEVKQRVLGTAEGSGASSGTESGASVGQPGGSLGGSPLGTKAPSAADFSFRPGDRREAALRGITVNPQDIVWLEESERWLPVDSPEGPTLLPTLHYEFQASEGSPPYEAWVDARTGSLIGRECLARHVEGSVEGDIQPRTALDEPVRLPIGHANVTLRPAAGGEVIETTTDDAGQFEIPATSGQSYVLRTELAGPRIRIRDVGLAFATPADSVIVDGGDTHTFVWDASLAGRSARDAFYHGNVAYIFARSLDQGDALDPLDEGINVRVDATEGTCNAYWDGSGLTFYAAGGLCVATGQIADVVYHEYGHAVTTQVYRPFRAPRDMDEAFSDYFAATITDQPEIGQGFYGQPGTYIRELDTNRVWPEDANPTSPHIQGLILAGALWDLREELGPEVADPLFHFARYALPQSFDEFLIDLLNYDDDDGELANGTPNFGAIIDAFRPHGIGDYSVAIEAEPVPDIEAPELELTATARVLSLLGLDQGALQFHYRTVPDDAFDDVQAEPGSGAREFVARFAAPPLGSAVEYYWTAADTAGTTARFPAGDEVLTFLVGPDLLPPTLDHDPVDYLTTDQLDFLVDAKVRDNSGRIADVKVDYGLDGQTPLRVEHLSDTGDNRYRGAIAVGPLPAGSALEYSITAIDASAAGNSVSYPATGTHVAQVRTGATEQLEETDGGLSPSGDWEWGTPSGIPTPRFGAKVWATGLDRNYSNTTSSALVWGPVTVDAGSPRRLTFRHYMDFLEGVDGGQIQVSTNGATWSVVSPSTGYGGVTVSAWGDVAYTGTTEGWEDVIVALDRFSGSQIWVRFVTRSTGTAGAKGWYVDDLQIVSAQARVSPNTFTAGSGQSQAVPLAWRAPRGINTAAASFLGYAIYRTEGDAPYPDEPWQSGVRVTQLLDEDVTNGTTYRYRLHAVYEEGESPGVEQTARPAAPVFGFPVDEMVFRLNGASQSDTTLVVTNSGEGILEFNAYVAEADQSIGDVRIRASLEDLGEDPVVVFLDPSDAPGPDIAEISTYRTQGISGDLIHFEIRGHRNWGDPVDDFGGLLLLDTDRDLGTGPSSSVFDWDEDLNIGWDVGIMFGRLVRDQGSSAKALLFHADDLSSVQPLATTDMPENADHLTLTVPLSELGDPRAVDLSVIFSATRFSTPMDRAPDLPSLDWLRREPRKVRIRPGEQRPFSLEFDASSVGNGTYSARVYLTSNDPTVPQALLPVQFEASGVVPQDLPARSFRSLDDGFEVSFQAPIGLVANSAILERSLADEAVWTVLGDGLLVPDEAGHFEFMDQTATPGTSYDYRMRIQFAGLPGAYVFGPYRATYRPNAPSALALHLRSPNPFITEVELTLDVPIAGRARVEVFGVDGRRVASLLDNEVQPGRYPLNWGGSDSRGIYWAVGEVSGVGRRVVRLVQLR</sequence>
<dbReference type="SUPFAM" id="SSF55486">
    <property type="entry name" value="Metalloproteases ('zincins'), catalytic domain"/>
    <property type="match status" value="1"/>
</dbReference>
<reference evidence="4" key="2">
    <citation type="journal article" date="2021" name="Microbiome">
        <title>Successional dynamics and alternative stable states in a saline activated sludge microbial community over 9 years.</title>
        <authorList>
            <person name="Wang Y."/>
            <person name="Ye J."/>
            <person name="Ju F."/>
            <person name="Liu L."/>
            <person name="Boyd J.A."/>
            <person name="Deng Y."/>
            <person name="Parks D.H."/>
            <person name="Jiang X."/>
            <person name="Yin X."/>
            <person name="Woodcroft B.J."/>
            <person name="Tyson G.W."/>
            <person name="Hugenholtz P."/>
            <person name="Polz M.F."/>
            <person name="Zhang T."/>
        </authorList>
    </citation>
    <scope>NUCLEOTIDE SEQUENCE</scope>
    <source>
        <strain evidence="4">HKST-UBA02</strain>
    </source>
</reference>
<feature type="region of interest" description="Disordered" evidence="1">
    <location>
        <begin position="807"/>
        <end position="828"/>
    </location>
</feature>
<dbReference type="EMBL" id="JAGQHS010000001">
    <property type="protein sequence ID" value="MCA9754239.1"/>
    <property type="molecule type" value="Genomic_DNA"/>
</dbReference>
<evidence type="ECO:0000313" key="5">
    <source>
        <dbReference type="Proteomes" id="UP000739538"/>
    </source>
</evidence>
<dbReference type="Gene3D" id="3.10.170.10">
    <property type="match status" value="1"/>
</dbReference>
<protein>
    <recommendedName>
        <fullName evidence="3">Fibronectin type-III domain-containing protein</fullName>
    </recommendedName>
</protein>
<dbReference type="InterPro" id="IPR003961">
    <property type="entry name" value="FN3_dom"/>
</dbReference>
<keyword evidence="2" id="KW-0732">Signal</keyword>
<evidence type="ECO:0000259" key="3">
    <source>
        <dbReference type="PROSITE" id="PS50853"/>
    </source>
</evidence>
<dbReference type="SUPFAM" id="SSF49265">
    <property type="entry name" value="Fibronectin type III"/>
    <property type="match status" value="1"/>
</dbReference>
<feature type="domain" description="Fibronectin type-III" evidence="3">
    <location>
        <begin position="974"/>
        <end position="1070"/>
    </location>
</feature>
<dbReference type="InterPro" id="IPR036116">
    <property type="entry name" value="FN3_sf"/>
</dbReference>
<feature type="signal peptide" evidence="2">
    <location>
        <begin position="1"/>
        <end position="21"/>
    </location>
</feature>
<proteinExistence type="predicted"/>
<dbReference type="Pfam" id="PF01447">
    <property type="entry name" value="Peptidase_M4"/>
    <property type="match status" value="1"/>
</dbReference>
<reference evidence="4" key="1">
    <citation type="submission" date="2020-04" db="EMBL/GenBank/DDBJ databases">
        <authorList>
            <person name="Zhang T."/>
        </authorList>
    </citation>
    <scope>NUCLEOTIDE SEQUENCE</scope>
    <source>
        <strain evidence="4">HKST-UBA02</strain>
    </source>
</reference>
<dbReference type="Proteomes" id="UP000739538">
    <property type="component" value="Unassembled WGS sequence"/>
</dbReference>
<evidence type="ECO:0000256" key="2">
    <source>
        <dbReference type="SAM" id="SignalP"/>
    </source>
</evidence>
<evidence type="ECO:0000256" key="1">
    <source>
        <dbReference type="SAM" id="MobiDB-lite"/>
    </source>
</evidence>
<dbReference type="PROSITE" id="PS50853">
    <property type="entry name" value="FN3"/>
    <property type="match status" value="1"/>
</dbReference>
<feature type="chain" id="PRO_5037844448" description="Fibronectin type-III domain-containing protein" evidence="2">
    <location>
        <begin position="22"/>
        <end position="1544"/>
    </location>
</feature>
<gene>
    <name evidence="4" type="ORF">KDA27_00445</name>
</gene>
<dbReference type="GO" id="GO:0004222">
    <property type="term" value="F:metalloendopeptidase activity"/>
    <property type="evidence" value="ECO:0007669"/>
    <property type="project" value="InterPro"/>
</dbReference>